<feature type="transmembrane region" description="Helical" evidence="9">
    <location>
        <begin position="13"/>
        <end position="33"/>
    </location>
</feature>
<feature type="transmembrane region" description="Helical" evidence="9">
    <location>
        <begin position="150"/>
        <end position="176"/>
    </location>
</feature>
<dbReference type="PANTHER" id="PTHR30330">
    <property type="entry name" value="AGSS FAMILY TRANSPORTER, SODIUM-ALANINE"/>
    <property type="match status" value="1"/>
</dbReference>
<evidence type="ECO:0000256" key="9">
    <source>
        <dbReference type="RuleBase" id="RU363064"/>
    </source>
</evidence>
<evidence type="ECO:0000313" key="11">
    <source>
        <dbReference type="Proteomes" id="UP000016662"/>
    </source>
</evidence>
<dbReference type="InterPro" id="IPR001463">
    <property type="entry name" value="Na/Ala_symport"/>
</dbReference>
<comment type="caution">
    <text evidence="10">The sequence shown here is derived from an EMBL/GenBank/DDBJ whole genome shotgun (WGS) entry which is preliminary data.</text>
</comment>
<evidence type="ECO:0000256" key="2">
    <source>
        <dbReference type="ARBA" id="ARBA00009261"/>
    </source>
</evidence>
<dbReference type="PATRIC" id="fig|411473.3.peg.2564"/>
<reference evidence="10 11" key="1">
    <citation type="submission" date="2013-07" db="EMBL/GenBank/DDBJ databases">
        <authorList>
            <person name="Weinstock G."/>
            <person name="Sodergren E."/>
            <person name="Wylie T."/>
            <person name="Fulton L."/>
            <person name="Fulton R."/>
            <person name="Fronick C."/>
            <person name="O'Laughlin M."/>
            <person name="Godfrey J."/>
            <person name="Miner T."/>
            <person name="Herter B."/>
            <person name="Appelbaum E."/>
            <person name="Cordes M."/>
            <person name="Lek S."/>
            <person name="Wollam A."/>
            <person name="Pepin K.H."/>
            <person name="Palsikar V.B."/>
            <person name="Mitreva M."/>
            <person name="Wilson R.K."/>
        </authorList>
    </citation>
    <scope>NUCLEOTIDE SEQUENCE [LARGE SCALE GENOMIC DNA]</scope>
    <source>
        <strain evidence="10 11">ATCC 27760</strain>
    </source>
</reference>
<dbReference type="eggNOG" id="COG1115">
    <property type="taxonomic scope" value="Bacteria"/>
</dbReference>
<feature type="transmembrane region" description="Helical" evidence="9">
    <location>
        <begin position="196"/>
        <end position="216"/>
    </location>
</feature>
<evidence type="ECO:0000256" key="6">
    <source>
        <dbReference type="ARBA" id="ARBA00022847"/>
    </source>
</evidence>
<dbReference type="AlphaFoldDB" id="U2JR93"/>
<comment type="subcellular location">
    <subcellularLocation>
        <location evidence="1 9">Cell membrane</location>
        <topology evidence="1 9">Multi-pass membrane protein</topology>
    </subcellularLocation>
</comment>
<evidence type="ECO:0000256" key="4">
    <source>
        <dbReference type="ARBA" id="ARBA00022475"/>
    </source>
</evidence>
<protein>
    <submittedName>
        <fullName evidence="10">Amino acid carrier protein</fullName>
    </submittedName>
</protein>
<keyword evidence="3 9" id="KW-0813">Transport</keyword>
<evidence type="ECO:0000256" key="1">
    <source>
        <dbReference type="ARBA" id="ARBA00004651"/>
    </source>
</evidence>
<comment type="similarity">
    <text evidence="2 9">Belongs to the alanine or glycine:cation symporter (AGCS) (TC 2.A.25) family.</text>
</comment>
<name>U2JR93_9FIRM</name>
<dbReference type="Pfam" id="PF01235">
    <property type="entry name" value="Na_Ala_symp"/>
    <property type="match status" value="1"/>
</dbReference>
<dbReference type="PANTHER" id="PTHR30330:SF3">
    <property type="entry name" value="TRANSCRIPTIONAL REGULATOR, LRP FAMILY"/>
    <property type="match status" value="1"/>
</dbReference>
<dbReference type="HOGENOM" id="CLU_024867_1_0_9"/>
<evidence type="ECO:0000256" key="7">
    <source>
        <dbReference type="ARBA" id="ARBA00022989"/>
    </source>
</evidence>
<dbReference type="PRINTS" id="PR00175">
    <property type="entry name" value="NAALASMPORT"/>
</dbReference>
<keyword evidence="11" id="KW-1185">Reference proteome</keyword>
<keyword evidence="8 9" id="KW-0472">Membrane</keyword>
<organism evidence="10 11">
    <name type="scientific">Ruminococcus callidus ATCC 27760</name>
    <dbReference type="NCBI Taxonomy" id="411473"/>
    <lineage>
        <taxon>Bacteria</taxon>
        <taxon>Bacillati</taxon>
        <taxon>Bacillota</taxon>
        <taxon>Clostridia</taxon>
        <taxon>Eubacteriales</taxon>
        <taxon>Oscillospiraceae</taxon>
        <taxon>Ruminococcus</taxon>
    </lineage>
</organism>
<keyword evidence="4 9" id="KW-1003">Cell membrane</keyword>
<feature type="transmembrane region" description="Helical" evidence="9">
    <location>
        <begin position="228"/>
        <end position="247"/>
    </location>
</feature>
<dbReference type="EMBL" id="AWVF01000400">
    <property type="protein sequence ID" value="ERJ88791.1"/>
    <property type="molecule type" value="Genomic_DNA"/>
</dbReference>
<proteinExistence type="inferred from homology"/>
<feature type="transmembrane region" description="Helical" evidence="9">
    <location>
        <begin position="364"/>
        <end position="391"/>
    </location>
</feature>
<evidence type="ECO:0000256" key="5">
    <source>
        <dbReference type="ARBA" id="ARBA00022692"/>
    </source>
</evidence>
<dbReference type="GO" id="GO:0005886">
    <property type="term" value="C:plasma membrane"/>
    <property type="evidence" value="ECO:0007669"/>
    <property type="project" value="UniProtKB-SubCell"/>
</dbReference>
<feature type="transmembrane region" description="Helical" evidence="9">
    <location>
        <begin position="436"/>
        <end position="458"/>
    </location>
</feature>
<evidence type="ECO:0000256" key="3">
    <source>
        <dbReference type="ARBA" id="ARBA00022448"/>
    </source>
</evidence>
<keyword evidence="7 9" id="KW-1133">Transmembrane helix</keyword>
<dbReference type="STRING" id="411473.RUMCAL_03055"/>
<feature type="transmembrane region" description="Helical" evidence="9">
    <location>
        <begin position="323"/>
        <end position="344"/>
    </location>
</feature>
<feature type="transmembrane region" description="Helical" evidence="9">
    <location>
        <begin position="403"/>
        <end position="424"/>
    </location>
</feature>
<feature type="transmembrane region" description="Helical" evidence="9">
    <location>
        <begin position="259"/>
        <end position="281"/>
    </location>
</feature>
<sequence>MEMMTKIIKNIDSWVWGLPLILLILLCGIWLTFRIRGLQIRRIGLALKFMVTNEEEGEGEVTSFGALCTALSATIGTGNIVGVATAIAAGGPGALFWMEIAALFGMATKYAEGFLAIKYRTVDKEGHYLGGPFYYIENGMGSRWKWLAKLFALFGMLAGLLGIGTITQINGITSAANNFFDADSKHIAFTLFDTSYTWTTVIMGLLITICVALVVIGGLKRISQISQVVVPFMAVAYVLCCLIMMICNVTEIPHAVVEIVKSAFGMDAVAGGALGAMIVAMQKGVARGIFSNEAGLGSAPIAAAAARTKEPVRQGLVTMTGTFIDTIIICTMTGLSIVISGAWLNSDLEGVQITDAAFQHGLPFPSQVSSCILMLCLIFFAFTTILGWSYYSERCLTYLRGKASYTLTLAYRWLYIVAVFIGPYLTVEAVWDTADIFNGLMAFPNVIALIALSGVVAMDTKQYFAEKRHLLK</sequence>
<gene>
    <name evidence="10" type="ORF">RUMCAL_03055</name>
</gene>
<dbReference type="RefSeq" id="WP_021681280.1">
    <property type="nucleotide sequence ID" value="NZ_KI260341.1"/>
</dbReference>
<keyword evidence="5 9" id="KW-0812">Transmembrane</keyword>
<dbReference type="Proteomes" id="UP000016662">
    <property type="component" value="Unassembled WGS sequence"/>
</dbReference>
<evidence type="ECO:0000256" key="8">
    <source>
        <dbReference type="ARBA" id="ARBA00023136"/>
    </source>
</evidence>
<dbReference type="Gene3D" id="1.20.1740.10">
    <property type="entry name" value="Amino acid/polyamine transporter I"/>
    <property type="match status" value="1"/>
</dbReference>
<dbReference type="GO" id="GO:0005283">
    <property type="term" value="F:amino acid:sodium symporter activity"/>
    <property type="evidence" value="ECO:0007669"/>
    <property type="project" value="InterPro"/>
</dbReference>
<keyword evidence="6 9" id="KW-0769">Symport</keyword>
<dbReference type="FunFam" id="1.20.1740.10:FF:000004">
    <property type="entry name" value="Sodium:alanine symporter family protein"/>
    <property type="match status" value="1"/>
</dbReference>
<evidence type="ECO:0000313" key="10">
    <source>
        <dbReference type="EMBL" id="ERJ88791.1"/>
    </source>
</evidence>
<dbReference type="NCBIfam" id="TIGR00835">
    <property type="entry name" value="agcS"/>
    <property type="match status" value="1"/>
</dbReference>
<accession>U2JR93</accession>